<evidence type="ECO:0000313" key="10">
    <source>
        <dbReference type="Proteomes" id="UP001497392"/>
    </source>
</evidence>
<evidence type="ECO:0000256" key="7">
    <source>
        <dbReference type="RuleBase" id="RU362044"/>
    </source>
</evidence>
<evidence type="ECO:0000256" key="8">
    <source>
        <dbReference type="SAM" id="MobiDB-lite"/>
    </source>
</evidence>
<dbReference type="Pfam" id="PF02405">
    <property type="entry name" value="MlaE"/>
    <property type="match status" value="1"/>
</dbReference>
<dbReference type="InterPro" id="IPR003453">
    <property type="entry name" value="ABC_MlaE_roteobac"/>
</dbReference>
<evidence type="ECO:0000256" key="2">
    <source>
        <dbReference type="ARBA" id="ARBA00007556"/>
    </source>
</evidence>
<proteinExistence type="inferred from homology"/>
<keyword evidence="4 7" id="KW-0812">Transmembrane</keyword>
<keyword evidence="6 7" id="KW-0472">Membrane</keyword>
<reference evidence="9 10" key="1">
    <citation type="submission" date="2024-06" db="EMBL/GenBank/DDBJ databases">
        <authorList>
            <person name="Kraege A."/>
            <person name="Thomma B."/>
        </authorList>
    </citation>
    <scope>NUCLEOTIDE SEQUENCE [LARGE SCALE GENOMIC DNA]</scope>
</reference>
<evidence type="ECO:0000256" key="1">
    <source>
        <dbReference type="ARBA" id="ARBA00004141"/>
    </source>
</evidence>
<evidence type="ECO:0000313" key="9">
    <source>
        <dbReference type="EMBL" id="CAL5228636.1"/>
    </source>
</evidence>
<evidence type="ECO:0000256" key="4">
    <source>
        <dbReference type="ARBA" id="ARBA00022692"/>
    </source>
</evidence>
<feature type="transmembrane region" description="Helical" evidence="7">
    <location>
        <begin position="117"/>
        <end position="137"/>
    </location>
</feature>
<protein>
    <submittedName>
        <fullName evidence="9">G11802 protein</fullName>
    </submittedName>
</protein>
<evidence type="ECO:0000256" key="3">
    <source>
        <dbReference type="ARBA" id="ARBA00022448"/>
    </source>
</evidence>
<dbReference type="InterPro" id="IPR030802">
    <property type="entry name" value="Permease_MalE"/>
</dbReference>
<name>A0ABP1G8S6_9CHLO</name>
<feature type="transmembrane region" description="Helical" evidence="7">
    <location>
        <begin position="296"/>
        <end position="319"/>
    </location>
</feature>
<feature type="region of interest" description="Disordered" evidence="8">
    <location>
        <begin position="13"/>
        <end position="32"/>
    </location>
</feature>
<keyword evidence="3" id="KW-0813">Transport</keyword>
<keyword evidence="5 7" id="KW-1133">Transmembrane helix</keyword>
<dbReference type="NCBIfam" id="TIGR00056">
    <property type="entry name" value="MlaE family lipid ABC transporter permease subunit"/>
    <property type="match status" value="1"/>
</dbReference>
<feature type="compositionally biased region" description="Low complexity" evidence="8">
    <location>
        <begin position="13"/>
        <end position="24"/>
    </location>
</feature>
<comment type="caution">
    <text evidence="9">The sequence shown here is derived from an EMBL/GenBank/DDBJ whole genome shotgun (WGS) entry which is preliminary data.</text>
</comment>
<gene>
    <name evidence="9" type="primary">g11802</name>
    <name evidence="9" type="ORF">VP750_LOCUS10542</name>
</gene>
<sequence>MLESHRCDHCVASSQHTSSASGQSPPTAQAKHRDVRAYIRAPAIPALESQPHREGTNKTSQLQAVLQKWLEASKPPKWLWKSIAAIVLGGQVATRIMKGKIHWRNTYEQLKLVGPKSMGVALLTAGFVGMVFTIQFVREFAKLGLTRSVGGVLGLALARELTPVVTSIILAGRVGSAFAAELGTMAVSEQTDSLRVLGSDPVDYLITPRTLACMIAGPILNLMCFVMGIACSMMIAQLVYDVPAVIILNSCVRAITAWDLITSMIKAWVFGAIISIVSCSWGYTTGGGAKGVGDSTTSAVVISLVLIFIADFFLSFLFFQGQGDALKQLK</sequence>
<dbReference type="EMBL" id="CAXHTA020000019">
    <property type="protein sequence ID" value="CAL5228636.1"/>
    <property type="molecule type" value="Genomic_DNA"/>
</dbReference>
<evidence type="ECO:0000256" key="6">
    <source>
        <dbReference type="ARBA" id="ARBA00023136"/>
    </source>
</evidence>
<evidence type="ECO:0000256" key="5">
    <source>
        <dbReference type="ARBA" id="ARBA00022989"/>
    </source>
</evidence>
<dbReference type="Proteomes" id="UP001497392">
    <property type="component" value="Unassembled WGS sequence"/>
</dbReference>
<comment type="similarity">
    <text evidence="2 7">Belongs to the MlaE permease family.</text>
</comment>
<dbReference type="PANTHER" id="PTHR30188:SF4">
    <property type="entry name" value="PROTEIN TRIGALACTOSYLDIACYLGLYCEROL 1, CHLOROPLASTIC"/>
    <property type="match status" value="1"/>
</dbReference>
<feature type="transmembrane region" description="Helical" evidence="7">
    <location>
        <begin position="211"/>
        <end position="236"/>
    </location>
</feature>
<comment type="subcellular location">
    <subcellularLocation>
        <location evidence="1">Membrane</location>
        <topology evidence="1">Multi-pass membrane protein</topology>
    </subcellularLocation>
</comment>
<comment type="caution">
    <text evidence="7">Lacks conserved residue(s) required for the propagation of feature annotation.</text>
</comment>
<organism evidence="9 10">
    <name type="scientific">Coccomyxa viridis</name>
    <dbReference type="NCBI Taxonomy" id="1274662"/>
    <lineage>
        <taxon>Eukaryota</taxon>
        <taxon>Viridiplantae</taxon>
        <taxon>Chlorophyta</taxon>
        <taxon>core chlorophytes</taxon>
        <taxon>Trebouxiophyceae</taxon>
        <taxon>Trebouxiophyceae incertae sedis</taxon>
        <taxon>Coccomyxaceae</taxon>
        <taxon>Coccomyxa</taxon>
    </lineage>
</organism>
<accession>A0ABP1G8S6</accession>
<keyword evidence="10" id="KW-1185">Reference proteome</keyword>
<dbReference type="PANTHER" id="PTHR30188">
    <property type="entry name" value="ABC TRANSPORTER PERMEASE PROTEIN-RELATED"/>
    <property type="match status" value="1"/>
</dbReference>